<gene>
    <name evidence="9" type="ORF">FQP86_09595</name>
</gene>
<evidence type="ECO:0000256" key="6">
    <source>
        <dbReference type="ARBA" id="ARBA00022989"/>
    </source>
</evidence>
<evidence type="ECO:0000256" key="3">
    <source>
        <dbReference type="ARBA" id="ARBA00022448"/>
    </source>
</evidence>
<accession>A0A558HLR8</accession>
<feature type="transmembrane region" description="Helical" evidence="8">
    <location>
        <begin position="120"/>
        <end position="137"/>
    </location>
</feature>
<feature type="transmembrane region" description="Helical" evidence="8">
    <location>
        <begin position="53"/>
        <end position="74"/>
    </location>
</feature>
<dbReference type="InterPro" id="IPR052017">
    <property type="entry name" value="TSUP"/>
</dbReference>
<dbReference type="GO" id="GO:0005886">
    <property type="term" value="C:plasma membrane"/>
    <property type="evidence" value="ECO:0007669"/>
    <property type="project" value="UniProtKB-SubCell"/>
</dbReference>
<keyword evidence="4 8" id="KW-1003">Cell membrane</keyword>
<dbReference type="PANTHER" id="PTHR30269:SF23">
    <property type="entry name" value="MEMBRANE TRANSPORTER PROTEIN YDHB-RELATED"/>
    <property type="match status" value="1"/>
</dbReference>
<evidence type="ECO:0000256" key="4">
    <source>
        <dbReference type="ARBA" id="ARBA00022475"/>
    </source>
</evidence>
<feature type="transmembrane region" description="Helical" evidence="8">
    <location>
        <begin position="246"/>
        <end position="267"/>
    </location>
</feature>
<dbReference type="PANTHER" id="PTHR30269">
    <property type="entry name" value="TRANSMEMBRANE PROTEIN YFCA"/>
    <property type="match status" value="1"/>
</dbReference>
<dbReference type="EMBL" id="VNFH01000006">
    <property type="protein sequence ID" value="TVU70055.1"/>
    <property type="molecule type" value="Genomic_DNA"/>
</dbReference>
<evidence type="ECO:0000313" key="9">
    <source>
        <dbReference type="EMBL" id="TVU70055.1"/>
    </source>
</evidence>
<evidence type="ECO:0000313" key="10">
    <source>
        <dbReference type="Proteomes" id="UP000319941"/>
    </source>
</evidence>
<keyword evidence="10" id="KW-1185">Reference proteome</keyword>
<feature type="transmembrane region" description="Helical" evidence="8">
    <location>
        <begin position="215"/>
        <end position="234"/>
    </location>
</feature>
<keyword evidence="5 8" id="KW-0812">Transmembrane</keyword>
<dbReference type="InterPro" id="IPR002781">
    <property type="entry name" value="TM_pro_TauE-like"/>
</dbReference>
<keyword evidence="7 8" id="KW-0472">Membrane</keyword>
<comment type="caution">
    <text evidence="9">The sequence shown here is derived from an EMBL/GenBank/DDBJ whole genome shotgun (WGS) entry which is preliminary data.</text>
</comment>
<dbReference type="AlphaFoldDB" id="A0A558HLR8"/>
<dbReference type="RefSeq" id="WP_084487951.1">
    <property type="nucleotide sequence ID" value="NZ_CAWOWR010000116.1"/>
</dbReference>
<evidence type="ECO:0000256" key="8">
    <source>
        <dbReference type="RuleBase" id="RU363041"/>
    </source>
</evidence>
<dbReference type="OrthoDB" id="6197550at2"/>
<feature type="transmembrane region" description="Helical" evidence="8">
    <location>
        <begin position="94"/>
        <end position="113"/>
    </location>
</feature>
<feature type="transmembrane region" description="Helical" evidence="8">
    <location>
        <begin position="24"/>
        <end position="46"/>
    </location>
</feature>
<keyword evidence="3" id="KW-0813">Transport</keyword>
<dbReference type="Pfam" id="PF01925">
    <property type="entry name" value="TauE"/>
    <property type="match status" value="1"/>
</dbReference>
<reference evidence="9 10" key="1">
    <citation type="submission" date="2019-07" db="EMBL/GenBank/DDBJ databases">
        <title>Diversity of Bacteria from Kongsfjorden, Arctic.</title>
        <authorList>
            <person name="Yu Y."/>
        </authorList>
    </citation>
    <scope>NUCLEOTIDE SEQUENCE [LARGE SCALE GENOMIC DNA]</scope>
    <source>
        <strain evidence="9 10">SM1923</strain>
    </source>
</reference>
<evidence type="ECO:0000256" key="7">
    <source>
        <dbReference type="ARBA" id="ARBA00023136"/>
    </source>
</evidence>
<dbReference type="Proteomes" id="UP000319941">
    <property type="component" value="Unassembled WGS sequence"/>
</dbReference>
<evidence type="ECO:0000256" key="5">
    <source>
        <dbReference type="ARBA" id="ARBA00022692"/>
    </source>
</evidence>
<feature type="transmembrane region" description="Helical" evidence="8">
    <location>
        <begin position="185"/>
        <end position="209"/>
    </location>
</feature>
<organism evidence="9 10">
    <name type="scientific">Cobetia crustatorum</name>
    <dbReference type="NCBI Taxonomy" id="553385"/>
    <lineage>
        <taxon>Bacteria</taxon>
        <taxon>Pseudomonadati</taxon>
        <taxon>Pseudomonadota</taxon>
        <taxon>Gammaproteobacteria</taxon>
        <taxon>Oceanospirillales</taxon>
        <taxon>Halomonadaceae</taxon>
        <taxon>Cobetia</taxon>
    </lineage>
</organism>
<comment type="subcellular location">
    <subcellularLocation>
        <location evidence="1 8">Cell membrane</location>
        <topology evidence="1 8">Multi-pass membrane protein</topology>
    </subcellularLocation>
</comment>
<evidence type="ECO:0000256" key="2">
    <source>
        <dbReference type="ARBA" id="ARBA00009142"/>
    </source>
</evidence>
<feature type="transmembrane region" description="Helical" evidence="8">
    <location>
        <begin position="149"/>
        <end position="173"/>
    </location>
</feature>
<comment type="similarity">
    <text evidence="2 8">Belongs to the 4-toluene sulfonate uptake permease (TSUP) (TC 2.A.102) family.</text>
</comment>
<dbReference type="STRING" id="553385.GCA_000591415_00675"/>
<proteinExistence type="inferred from homology"/>
<sequence>MPEISQLSLLLDHLNSWSLYASPLSPPVTLTLILFAALTSALSAAVGVGGGTLLIIVMAQVMPVGALIPVHGMVQLGSNGGRMAMTWRHIDWQRFLAFLPGVALGAMVASWVLIRLPAGILELCIAAFVLLSCWGPDLPKRALTATGTLIAGAVTTFLSSLIGASGPLVASFIKQGGGERHDKVATFAACMVAQHLTKAFVFGMAGFVFRDWLGLIMLMIVAGLIGTRIGLLFLDKVSNHNFEGLFKWSLTLLALRLAWMGVASLSAG</sequence>
<protein>
    <recommendedName>
        <fullName evidence="8">Probable membrane transporter protein</fullName>
    </recommendedName>
</protein>
<name>A0A558HLR8_9GAMM</name>
<evidence type="ECO:0000256" key="1">
    <source>
        <dbReference type="ARBA" id="ARBA00004651"/>
    </source>
</evidence>
<keyword evidence="6 8" id="KW-1133">Transmembrane helix</keyword>